<name>A0A0F9I941_9ZZZZ</name>
<feature type="non-terminal residue" evidence="1">
    <location>
        <position position="1"/>
    </location>
</feature>
<accession>A0A0F9I941</accession>
<gene>
    <name evidence="1" type="ORF">LCGC14_1609540</name>
</gene>
<dbReference type="EMBL" id="LAZR01013013">
    <property type="protein sequence ID" value="KKM24002.1"/>
    <property type="molecule type" value="Genomic_DNA"/>
</dbReference>
<protein>
    <submittedName>
        <fullName evidence="1">Uncharacterized protein</fullName>
    </submittedName>
</protein>
<organism evidence="1">
    <name type="scientific">marine sediment metagenome</name>
    <dbReference type="NCBI Taxonomy" id="412755"/>
    <lineage>
        <taxon>unclassified sequences</taxon>
        <taxon>metagenomes</taxon>
        <taxon>ecological metagenomes</taxon>
    </lineage>
</organism>
<comment type="caution">
    <text evidence="1">The sequence shown here is derived from an EMBL/GenBank/DDBJ whole genome shotgun (WGS) entry which is preliminary data.</text>
</comment>
<evidence type="ECO:0000313" key="1">
    <source>
        <dbReference type="EMBL" id="KKM24002.1"/>
    </source>
</evidence>
<reference evidence="1" key="1">
    <citation type="journal article" date="2015" name="Nature">
        <title>Complex archaea that bridge the gap between prokaryotes and eukaryotes.</title>
        <authorList>
            <person name="Spang A."/>
            <person name="Saw J.H."/>
            <person name="Jorgensen S.L."/>
            <person name="Zaremba-Niedzwiedzka K."/>
            <person name="Martijn J."/>
            <person name="Lind A.E."/>
            <person name="van Eijk R."/>
            <person name="Schleper C."/>
            <person name="Guy L."/>
            <person name="Ettema T.J."/>
        </authorList>
    </citation>
    <scope>NUCLEOTIDE SEQUENCE</scope>
</reference>
<dbReference type="AlphaFoldDB" id="A0A0F9I941"/>
<proteinExistence type="predicted"/>
<sequence length="212" mass="22822">KAAAAKKVKAADPNYGGPLHCDAKKIQAAAEAVAKDAQHLRTILQAQDVTVHFYAGCNLQPFSGRVVRVEILGNTVKLLKIEDSKGSRITVDESSIDQIHSVHGGVLYLGPSLGTSATAPTQLRPIVPKIDAETEKETEARFAKQDAVRGRALIHFVPGGTLSSVIGSITAVRWLNGNLSYIMLDHRQKIDASIIRSIISTDTGKHVWPFPS</sequence>